<feature type="transmembrane region" description="Helical" evidence="2">
    <location>
        <begin position="1546"/>
        <end position="1571"/>
    </location>
</feature>
<feature type="transmembrane region" description="Helical" evidence="2">
    <location>
        <begin position="1769"/>
        <end position="1792"/>
    </location>
</feature>
<feature type="transmembrane region" description="Helical" evidence="2">
    <location>
        <begin position="185"/>
        <end position="203"/>
    </location>
</feature>
<evidence type="ECO:0000313" key="3">
    <source>
        <dbReference type="EMBL" id="CAD8082615.1"/>
    </source>
</evidence>
<sequence length="1827" mass="215854">MQWIRDYMNLIIQTNLSPSLNSAKFITFQILIYYLQLTHFITQHYDENVFRLIKNISEICVLTPLFQDIYAVNVLTGIILTILNLLPYLIILHRKLTNEYQKVAIISKSLSQSATKLVNCYFLYFTWFLYLPQMHYIGWNFLSQSDLFLIVISVIILCISTGSLLISNIYFINFEFNEQSLRKHFTYYNCYAQLLIIPMAILNQSSESLYQLIGRIIHGIILFVLIYEAYFELPFGFSKYSTIYNRLLIMHIIVYIFTSNLQQNPDEAYNLLAIMLILQPVSQYLFQTLIQHKRLKTYHNTVNQYYELLIIEDFFDLIQAAQKSKKRIIELIQKFSLHLNRCQSIKCQCKKIGAGGVLRQEDAVILTSCLFRIGFEKHRNDSKNLEIYSLKFLTFINKYRNNAPKSYQELKILFQKKRDYSFYFIQISLLLQFILQAQMQKDEDYNINKDTRVSNVKLQVSKSERSIVQTLYQMEQIKQNLLPLLMQLTQFKIQFWKQYLAGKFSNFSEIEMEVKKLQLLKIQILNQIKVYKPIFYTHGRTFNVQFLKYSALIDLLLFNNVRKYFELERERREILQLEKSMNSFEITNINFFKGEAISVKVCIAQGPNIGKVLNEVISPLIPKFFGFHHFDNPLEAFLDFTKGNINTLMPTWLEPVHDEIMQNYIRRGGTARIGKYFQTFAKIYDKTLIRCQVYLAHNFSQNLTDDFTMIGCLKSLEEEQPKFIPGKEPKKIKDVAFKGTQHILFDVNGTILGITQGLYQMIDRLQRTKSTQKVESFKHHSHEKSKSENSSLESESFDVYQQQWSNQLLKIDEFYQKVLIWMLLPFVSREIESTGIEYLMDGETPPKNRYPNLVDLETSNSIVSNKETYIFIPEDINLFVSQYEKVLQKIMDDVRVQSNNFSSGSQYKGMQNEYQESESFSAQQSVTIYNEKLCSFYFDQHLKSHQALQFGTTRQSEMQKSSMKPSSQSQVSLQSEEDSEQLKTKAEKIYYDKYTKYIEKITLQNFNPVPVFYSVNYEEYRYKKNDVGQKQQFFVIELVVNESQLLTTMGYKRQVRETIKQACLNFQSKRLLIEQQIQTEDSNSFQSNISEQISDHDGEVVNYMFPTHPSHYYEDLYFQSPNQVSNQLNDNTQLVYNRSDDNENQKKQSLNTQGSLVKGSLKLKFPERNLALKTMNKYLEKKRQQDFFNETDSKLAIDSRASQQLIQEEHQVKYSENLKIFDLNYKSIHSKMEIFKNPTSFKIQKYLLYFVLFLIIGYIILLTIAVQQQYNFNECFDLIELMLFTQQSYSQITHGLYRLELSNKFSIDNNLKEFYSIQIDSNLQNLINLQSEQLTDINQINFSVNQFYNIEYQMILNPTLQETIQMSLAQFYKIKNNTFNNSQVTLISIANLKEIGQLPKLAYDNCYDEKVQNEEQLQSLLTIYMLIIFFLVMLLQFLQVPLISKLKNDHRRLYKIVIKLQIYEVQDEIETYENILSIFKKSLYEWMLIDFVQETRMFENSIDNIQFQTQQLTDQSQNLLLNTSNKKNKYKLLEKLKKQHINQFKYIIILMMGLIVILAYFLIIFFVIFILSQQLFANANFLFNFKLIQSSFINIIHNIDLVCYNTYDQQHYINLMSQEEFNNYSLSLKSDQQDQYIEFNNNFASIVSDEQLKQNLQQINENNICLDQVGIACNETSSFKLNPSIFQYYQHGMKYLITQIDKLIESQPQFFYENNKNNTLKQVQDFFSNNDHIIYIDYGSEILILAYAKLVEIAHQEFDQALTIYKQTLMIFILSVGMLGLLIILMLGRLLLNMQQDSINTCQSSLLLISPKRYLNQNIAQLTQKKR</sequence>
<keyword evidence="2" id="KW-0472">Membrane</keyword>
<dbReference type="PANTHER" id="PTHR31600:SF2">
    <property type="entry name" value="GAMETE ENRICHED GENE 10 PROTEIN-RELATED"/>
    <property type="match status" value="1"/>
</dbReference>
<dbReference type="InterPro" id="IPR052994">
    <property type="entry name" value="Tiny_macrocysts_regulators"/>
</dbReference>
<dbReference type="OMA" id="HSKMEIF"/>
<keyword evidence="2" id="KW-0812">Transmembrane</keyword>
<evidence type="ECO:0008006" key="5">
    <source>
        <dbReference type="Google" id="ProtNLM"/>
    </source>
</evidence>
<gene>
    <name evidence="3" type="ORF">PPRIM_AZ9-3.1.T0680044</name>
</gene>
<reference evidence="3" key="1">
    <citation type="submission" date="2021-01" db="EMBL/GenBank/DDBJ databases">
        <authorList>
            <consortium name="Genoscope - CEA"/>
            <person name="William W."/>
        </authorList>
    </citation>
    <scope>NUCLEOTIDE SEQUENCE</scope>
</reference>
<feature type="region of interest" description="Disordered" evidence="1">
    <location>
        <begin position="773"/>
        <end position="792"/>
    </location>
</feature>
<protein>
    <recommendedName>
        <fullName evidence="5">Transmembrane protein</fullName>
    </recommendedName>
</protein>
<dbReference type="Proteomes" id="UP000688137">
    <property type="component" value="Unassembled WGS sequence"/>
</dbReference>
<feature type="transmembrane region" description="Helical" evidence="2">
    <location>
        <begin position="209"/>
        <end position="231"/>
    </location>
</feature>
<keyword evidence="4" id="KW-1185">Reference proteome</keyword>
<feature type="transmembrane region" description="Helical" evidence="2">
    <location>
        <begin position="1246"/>
        <end position="1266"/>
    </location>
</feature>
<accession>A0A8S1N0H6</accession>
<feature type="transmembrane region" description="Helical" evidence="2">
    <location>
        <begin position="1421"/>
        <end position="1443"/>
    </location>
</feature>
<evidence type="ECO:0000256" key="2">
    <source>
        <dbReference type="SAM" id="Phobius"/>
    </source>
</evidence>
<feature type="region of interest" description="Disordered" evidence="1">
    <location>
        <begin position="954"/>
        <end position="979"/>
    </location>
</feature>
<organism evidence="3 4">
    <name type="scientific">Paramecium primaurelia</name>
    <dbReference type="NCBI Taxonomy" id="5886"/>
    <lineage>
        <taxon>Eukaryota</taxon>
        <taxon>Sar</taxon>
        <taxon>Alveolata</taxon>
        <taxon>Ciliophora</taxon>
        <taxon>Intramacronucleata</taxon>
        <taxon>Oligohymenophorea</taxon>
        <taxon>Peniculida</taxon>
        <taxon>Parameciidae</taxon>
        <taxon>Paramecium</taxon>
    </lineage>
</organism>
<dbReference type="PANTHER" id="PTHR31600">
    <property type="entry name" value="TINY MACROCYSTS PROTEIN B-RELATED"/>
    <property type="match status" value="1"/>
</dbReference>
<evidence type="ECO:0000313" key="4">
    <source>
        <dbReference type="Proteomes" id="UP000688137"/>
    </source>
</evidence>
<proteinExistence type="predicted"/>
<feature type="transmembrane region" description="Helical" evidence="2">
    <location>
        <begin position="69"/>
        <end position="92"/>
    </location>
</feature>
<keyword evidence="2" id="KW-1133">Transmembrane helix</keyword>
<feature type="transmembrane region" description="Helical" evidence="2">
    <location>
        <begin position="113"/>
        <end position="130"/>
    </location>
</feature>
<feature type="transmembrane region" description="Helical" evidence="2">
    <location>
        <begin position="150"/>
        <end position="173"/>
    </location>
</feature>
<name>A0A8S1N0H6_PARPR</name>
<feature type="transmembrane region" description="Helical" evidence="2">
    <location>
        <begin position="243"/>
        <end position="262"/>
    </location>
</feature>
<evidence type="ECO:0000256" key="1">
    <source>
        <dbReference type="SAM" id="MobiDB-lite"/>
    </source>
</evidence>
<feature type="compositionally biased region" description="Low complexity" evidence="1">
    <location>
        <begin position="955"/>
        <end position="974"/>
    </location>
</feature>
<dbReference type="EMBL" id="CAJJDM010000071">
    <property type="protein sequence ID" value="CAD8082615.1"/>
    <property type="molecule type" value="Genomic_DNA"/>
</dbReference>
<comment type="caution">
    <text evidence="3">The sequence shown here is derived from an EMBL/GenBank/DDBJ whole genome shotgun (WGS) entry which is preliminary data.</text>
</comment>